<evidence type="ECO:0000313" key="4">
    <source>
        <dbReference type="Proteomes" id="UP001597033"/>
    </source>
</evidence>
<dbReference type="PANTHER" id="PTHR44520">
    <property type="entry name" value="RESPONSE REGULATOR RCP1-RELATED"/>
    <property type="match status" value="1"/>
</dbReference>
<evidence type="ECO:0000313" key="3">
    <source>
        <dbReference type="EMBL" id="MFD1041425.1"/>
    </source>
</evidence>
<sequence>MDRFKTILLVEDSPADAEMAIDALREAKLANPIVHVEDGAEALDYLHCKGAFAGRSPENPALVLLDIHMPRVNGLDLLRQVRADERLRTMPVVILTSSREDRDLVDSWNLGVNAYVVKPVDDSQFLDAVKTLGYFWAVVNAGPEQ</sequence>
<proteinExistence type="predicted"/>
<dbReference type="Gene3D" id="3.40.50.2300">
    <property type="match status" value="1"/>
</dbReference>
<protein>
    <submittedName>
        <fullName evidence="3">Response regulator</fullName>
    </submittedName>
</protein>
<dbReference type="PANTHER" id="PTHR44520:SF1">
    <property type="entry name" value="TWO-COMPONENT SYSTEM REGULATORY PROTEIN"/>
    <property type="match status" value="1"/>
</dbReference>
<feature type="domain" description="Response regulatory" evidence="2">
    <location>
        <begin position="6"/>
        <end position="133"/>
    </location>
</feature>
<dbReference type="Proteomes" id="UP001597033">
    <property type="component" value="Unassembled WGS sequence"/>
</dbReference>
<dbReference type="Pfam" id="PF00072">
    <property type="entry name" value="Response_reg"/>
    <property type="match status" value="1"/>
</dbReference>
<dbReference type="InterPro" id="IPR011006">
    <property type="entry name" value="CheY-like_superfamily"/>
</dbReference>
<comment type="caution">
    <text evidence="3">The sequence shown here is derived from an EMBL/GenBank/DDBJ whole genome shotgun (WGS) entry which is preliminary data.</text>
</comment>
<organism evidence="3 4">
    <name type="scientific">Pseudoxanthomonas kaohsiungensis</name>
    <dbReference type="NCBI Taxonomy" id="283923"/>
    <lineage>
        <taxon>Bacteria</taxon>
        <taxon>Pseudomonadati</taxon>
        <taxon>Pseudomonadota</taxon>
        <taxon>Gammaproteobacteria</taxon>
        <taxon>Lysobacterales</taxon>
        <taxon>Lysobacteraceae</taxon>
        <taxon>Pseudoxanthomonas</taxon>
    </lineage>
</organism>
<reference evidence="4" key="1">
    <citation type="journal article" date="2019" name="Int. J. Syst. Evol. Microbiol.">
        <title>The Global Catalogue of Microorganisms (GCM) 10K type strain sequencing project: providing services to taxonomists for standard genome sequencing and annotation.</title>
        <authorList>
            <consortium name="The Broad Institute Genomics Platform"/>
            <consortium name="The Broad Institute Genome Sequencing Center for Infectious Disease"/>
            <person name="Wu L."/>
            <person name="Ma J."/>
        </authorList>
    </citation>
    <scope>NUCLEOTIDE SEQUENCE [LARGE SCALE GENOMIC DNA]</scope>
    <source>
        <strain evidence="4">CCUG 55854</strain>
    </source>
</reference>
<gene>
    <name evidence="3" type="ORF">ACFQ2N_03560</name>
</gene>
<dbReference type="InterPro" id="IPR001789">
    <property type="entry name" value="Sig_transdc_resp-reg_receiver"/>
</dbReference>
<dbReference type="EMBL" id="JBHTKN010000002">
    <property type="protein sequence ID" value="MFD1041425.1"/>
    <property type="molecule type" value="Genomic_DNA"/>
</dbReference>
<name>A0ABW3LWW0_9GAMM</name>
<dbReference type="CDD" id="cd17557">
    <property type="entry name" value="REC_Rcp-like"/>
    <property type="match status" value="1"/>
</dbReference>
<dbReference type="PROSITE" id="PS50110">
    <property type="entry name" value="RESPONSE_REGULATORY"/>
    <property type="match status" value="1"/>
</dbReference>
<keyword evidence="4" id="KW-1185">Reference proteome</keyword>
<evidence type="ECO:0000256" key="1">
    <source>
        <dbReference type="PROSITE-ProRule" id="PRU00169"/>
    </source>
</evidence>
<accession>A0ABW3LWW0</accession>
<keyword evidence="1" id="KW-0597">Phosphoprotein</keyword>
<feature type="modified residue" description="4-aspartylphosphate" evidence="1">
    <location>
        <position position="66"/>
    </location>
</feature>
<dbReference type="SMART" id="SM00448">
    <property type="entry name" value="REC"/>
    <property type="match status" value="1"/>
</dbReference>
<dbReference type="RefSeq" id="WP_162377931.1">
    <property type="nucleotide sequence ID" value="NZ_JBHTKN010000002.1"/>
</dbReference>
<dbReference type="InterPro" id="IPR052893">
    <property type="entry name" value="TCS_response_regulator"/>
</dbReference>
<dbReference type="SUPFAM" id="SSF52172">
    <property type="entry name" value="CheY-like"/>
    <property type="match status" value="1"/>
</dbReference>
<evidence type="ECO:0000259" key="2">
    <source>
        <dbReference type="PROSITE" id="PS50110"/>
    </source>
</evidence>